<gene>
    <name evidence="15" type="primary">LOC103506667</name>
</gene>
<dbReference type="AlphaFoldDB" id="A0A1S3CXW7"/>
<comment type="subcellular location">
    <subcellularLocation>
        <location evidence="1">Membrane</location>
    </subcellularLocation>
</comment>
<dbReference type="EC" id="3.1.3.80" evidence="3"/>
<dbReference type="EC" id="3.1.3.62" evidence="4"/>
<evidence type="ECO:0000256" key="7">
    <source>
        <dbReference type="ARBA" id="ARBA00022801"/>
    </source>
</evidence>
<evidence type="ECO:0000256" key="11">
    <source>
        <dbReference type="ARBA" id="ARBA00043671"/>
    </source>
</evidence>
<comment type="catalytic activity">
    <reaction evidence="12">
        <text>1D-myo-inositol hexakisphosphate + H2O = 1D-myo-inositol 1,2,4,5,6-pentakisphosphate + phosphate</text>
        <dbReference type="Rhea" id="RHEA:16989"/>
        <dbReference type="ChEBI" id="CHEBI:15377"/>
        <dbReference type="ChEBI" id="CHEBI:43474"/>
        <dbReference type="ChEBI" id="CHEBI:57798"/>
        <dbReference type="ChEBI" id="CHEBI:58130"/>
        <dbReference type="EC" id="3.1.3.62"/>
    </reaction>
    <physiologicalReaction direction="left-to-right" evidence="12">
        <dbReference type="Rhea" id="RHEA:16990"/>
    </physiologicalReaction>
</comment>
<dbReference type="GO" id="GO:0034417">
    <property type="term" value="F:bisphosphoglycerate 3-phosphatase activity"/>
    <property type="evidence" value="ECO:0007669"/>
    <property type="project" value="UniProtKB-EC"/>
</dbReference>
<evidence type="ECO:0000256" key="1">
    <source>
        <dbReference type="ARBA" id="ARBA00004370"/>
    </source>
</evidence>
<evidence type="ECO:0000256" key="3">
    <source>
        <dbReference type="ARBA" id="ARBA00012976"/>
    </source>
</evidence>
<evidence type="ECO:0000313" key="14">
    <source>
        <dbReference type="Proteomes" id="UP000079169"/>
    </source>
</evidence>
<dbReference type="Pfam" id="PF00328">
    <property type="entry name" value="His_Phos_2"/>
    <property type="match status" value="1"/>
</dbReference>
<dbReference type="PaxDb" id="121845-A0A1S3CXW7"/>
<evidence type="ECO:0000256" key="5">
    <source>
        <dbReference type="ARBA" id="ARBA00018097"/>
    </source>
</evidence>
<dbReference type="Proteomes" id="UP000079169">
    <property type="component" value="Unplaced"/>
</dbReference>
<evidence type="ECO:0000256" key="6">
    <source>
        <dbReference type="ARBA" id="ARBA00022729"/>
    </source>
</evidence>
<dbReference type="GO" id="GO:0052745">
    <property type="term" value="F:inositol phosphate phosphatase activity"/>
    <property type="evidence" value="ECO:0007669"/>
    <property type="project" value="TreeGrafter"/>
</dbReference>
<organism evidence="14 15">
    <name type="scientific">Diaphorina citri</name>
    <name type="common">Asian citrus psyllid</name>
    <dbReference type="NCBI Taxonomy" id="121845"/>
    <lineage>
        <taxon>Eukaryota</taxon>
        <taxon>Metazoa</taxon>
        <taxon>Ecdysozoa</taxon>
        <taxon>Arthropoda</taxon>
        <taxon>Hexapoda</taxon>
        <taxon>Insecta</taxon>
        <taxon>Pterygota</taxon>
        <taxon>Neoptera</taxon>
        <taxon>Paraneoptera</taxon>
        <taxon>Hemiptera</taxon>
        <taxon>Sternorrhyncha</taxon>
        <taxon>Psylloidea</taxon>
        <taxon>Psyllidae</taxon>
        <taxon>Diaphorininae</taxon>
        <taxon>Diaphorina</taxon>
    </lineage>
</organism>
<evidence type="ECO:0000313" key="15">
    <source>
        <dbReference type="RefSeq" id="XP_008469281.1"/>
    </source>
</evidence>
<dbReference type="KEGG" id="dci:103506667"/>
<sequence>MQNHLVTLQKDIVDQYALGKSNLCDVLSFKSWTPRVRVDNLEKSLTKEGQRELLALGQRLKNRFPTLLNQKFKNETFFFKYTKTQRTQESALQFAEGVFGREDATEVWFPPSQKRDPILRFYKACDKWRQTVDHNPAAYEEQEKFEQSREYKDMVAAVSRRLGYERNLTAGK</sequence>
<comment type="catalytic activity">
    <reaction evidence="11">
        <text>1D-myo-inositol 1,2,4,5,6-pentakisphosphate + H2O = 1D-myo-inositol 1,2,5,6-tetrakisphosphate + phosphate</text>
        <dbReference type="Rhea" id="RHEA:77115"/>
        <dbReference type="ChEBI" id="CHEBI:15377"/>
        <dbReference type="ChEBI" id="CHEBI:43474"/>
        <dbReference type="ChEBI" id="CHEBI:57798"/>
        <dbReference type="ChEBI" id="CHEBI:195535"/>
        <dbReference type="EC" id="3.1.3.62"/>
    </reaction>
    <physiologicalReaction direction="left-to-right" evidence="11">
        <dbReference type="Rhea" id="RHEA:77116"/>
    </physiologicalReaction>
</comment>
<dbReference type="RefSeq" id="XP_008469281.1">
    <property type="nucleotide sequence ID" value="XM_008471059.1"/>
</dbReference>
<dbReference type="SUPFAM" id="SSF53254">
    <property type="entry name" value="Phosphoglycerate mutase-like"/>
    <property type="match status" value="1"/>
</dbReference>
<evidence type="ECO:0000256" key="8">
    <source>
        <dbReference type="ARBA" id="ARBA00023136"/>
    </source>
</evidence>
<reference evidence="15" key="1">
    <citation type="submission" date="2025-08" db="UniProtKB">
        <authorList>
            <consortium name="RefSeq"/>
        </authorList>
    </citation>
    <scope>IDENTIFICATION</scope>
</reference>
<evidence type="ECO:0000256" key="13">
    <source>
        <dbReference type="ARBA" id="ARBA00043832"/>
    </source>
</evidence>
<name>A0A1S3CXW7_DIACI</name>
<comment type="similarity">
    <text evidence="2">Belongs to the histidine acid phosphatase family. MINPP1 subfamily.</text>
</comment>
<evidence type="ECO:0000256" key="2">
    <source>
        <dbReference type="ARBA" id="ARBA00008422"/>
    </source>
</evidence>
<keyword evidence="6" id="KW-0732">Signal</keyword>
<comment type="catalytic activity">
    <reaction evidence="10">
        <text>1D-myo-inositol 1,2,5,6-tetrakisphosphate + H2O = 1D-myo-inositol 1,2,6-trisphosphate + phosphate</text>
        <dbReference type="Rhea" id="RHEA:77119"/>
        <dbReference type="ChEBI" id="CHEBI:15377"/>
        <dbReference type="ChEBI" id="CHEBI:43474"/>
        <dbReference type="ChEBI" id="CHEBI:195535"/>
        <dbReference type="ChEBI" id="CHEBI:195537"/>
        <dbReference type="EC" id="3.1.3.62"/>
    </reaction>
    <physiologicalReaction direction="left-to-right" evidence="10">
        <dbReference type="Rhea" id="RHEA:77120"/>
    </physiologicalReaction>
</comment>
<comment type="catalytic activity">
    <reaction evidence="13">
        <text>(2R)-2,3-bisphosphoglycerate + H2O = (2R)-2-phosphoglycerate + phosphate</text>
        <dbReference type="Rhea" id="RHEA:27381"/>
        <dbReference type="ChEBI" id="CHEBI:15377"/>
        <dbReference type="ChEBI" id="CHEBI:43474"/>
        <dbReference type="ChEBI" id="CHEBI:58248"/>
        <dbReference type="ChEBI" id="CHEBI:58289"/>
        <dbReference type="EC" id="3.1.3.80"/>
    </reaction>
    <physiologicalReaction direction="left-to-right" evidence="13">
        <dbReference type="Rhea" id="RHEA:27382"/>
    </physiologicalReaction>
</comment>
<dbReference type="Gene3D" id="3.40.50.1240">
    <property type="entry name" value="Phosphoglycerate mutase-like"/>
    <property type="match status" value="1"/>
</dbReference>
<dbReference type="InterPro" id="IPR029033">
    <property type="entry name" value="His_PPase_superfam"/>
</dbReference>
<evidence type="ECO:0000256" key="4">
    <source>
        <dbReference type="ARBA" id="ARBA00013040"/>
    </source>
</evidence>
<evidence type="ECO:0000256" key="12">
    <source>
        <dbReference type="ARBA" id="ARBA00043691"/>
    </source>
</evidence>
<dbReference type="InterPro" id="IPR000560">
    <property type="entry name" value="His_Pase_clade-2"/>
</dbReference>
<dbReference type="PANTHER" id="PTHR20963">
    <property type="entry name" value="MULTIPLE INOSITOL POLYPHOSPHATE PHOSPHATASE-RELATED"/>
    <property type="match status" value="1"/>
</dbReference>
<protein>
    <recommendedName>
        <fullName evidence="5">Multiple inositol polyphosphate phosphatase 1</fullName>
        <ecNumber evidence="4">3.1.3.62</ecNumber>
        <ecNumber evidence="3">3.1.3.80</ecNumber>
    </recommendedName>
    <alternativeName>
        <fullName evidence="9">2,3-bisphosphoglycerate 3-phosphatase</fullName>
    </alternativeName>
</protein>
<dbReference type="GeneID" id="103506667"/>
<evidence type="ECO:0000256" key="10">
    <source>
        <dbReference type="ARBA" id="ARBA00043668"/>
    </source>
</evidence>
<dbReference type="GO" id="GO:0016020">
    <property type="term" value="C:membrane"/>
    <property type="evidence" value="ECO:0007669"/>
    <property type="project" value="UniProtKB-SubCell"/>
</dbReference>
<keyword evidence="7" id="KW-0378">Hydrolase</keyword>
<evidence type="ECO:0000256" key="9">
    <source>
        <dbReference type="ARBA" id="ARBA00031642"/>
    </source>
</evidence>
<dbReference type="STRING" id="121845.A0A1S3CXW7"/>
<dbReference type="GO" id="GO:0003993">
    <property type="term" value="F:acid phosphatase activity"/>
    <property type="evidence" value="ECO:0007669"/>
    <property type="project" value="TreeGrafter"/>
</dbReference>
<proteinExistence type="inferred from homology"/>
<keyword evidence="8" id="KW-0472">Membrane</keyword>
<keyword evidence="14" id="KW-1185">Reference proteome</keyword>
<accession>A0A1S3CXW7</accession>
<dbReference type="PANTHER" id="PTHR20963:SF8">
    <property type="entry name" value="MULTIPLE INOSITOL POLYPHOSPHATE PHOSPHATASE 1"/>
    <property type="match status" value="1"/>
</dbReference>